<dbReference type="InterPro" id="IPR001584">
    <property type="entry name" value="Integrase_cat-core"/>
</dbReference>
<dbReference type="SUPFAM" id="SSF46689">
    <property type="entry name" value="Homeodomain-like"/>
    <property type="match status" value="1"/>
</dbReference>
<dbReference type="Pfam" id="PF00665">
    <property type="entry name" value="rve"/>
    <property type="match status" value="1"/>
</dbReference>
<sequence length="392" mass="44926">MARPGPYSPEFREEAVQLALKSSKPVAHVARELNVNPETLGTWVRQHEREHGQQDGPLPVDERAELKELRRRNRELEQENAFLKKAAGVLREGSPVASKYEFIDTMRLDNAECAYSVEFMCRRLGVSKFGYYDWRSRPDSATAQRREELRLLIKKAFDMSDGTYGYRRVHAQLLRWGHTAGPELVRQLMRELGLVPCQPRPKRWSLTQAAPGPVPDLVGRDFTAAAPGEKLVGDITYIPTGEGWLYLATVIDCCTKEVIGYAMDDHYQTPLISRAIRTAARNRKLIKGAIFHSHRGSNYMSAEFARELDRLGLRRSAGRTGICFDNAMAESFFGALKNERISRVTYLTREAARRDVVRYIKFWYNRKRLHSAVGYRPPREVHAEYEKLRIAA</sequence>
<evidence type="ECO:0000313" key="4">
    <source>
        <dbReference type="EMBL" id="MFF4526597.1"/>
    </source>
</evidence>
<dbReference type="InterPro" id="IPR012337">
    <property type="entry name" value="RNaseH-like_sf"/>
</dbReference>
<dbReference type="InterPro" id="IPR009057">
    <property type="entry name" value="Homeodomain-like_sf"/>
</dbReference>
<evidence type="ECO:0000259" key="3">
    <source>
        <dbReference type="PROSITE" id="PS50994"/>
    </source>
</evidence>
<dbReference type="Pfam" id="PF13333">
    <property type="entry name" value="rve_2"/>
    <property type="match status" value="1"/>
</dbReference>
<name>A0ABW6UT29_9ACTN</name>
<feature type="domain" description="Integrase catalytic" evidence="3">
    <location>
        <begin position="223"/>
        <end position="385"/>
    </location>
</feature>
<accession>A0ABW6UT29</accession>
<dbReference type="InterPro" id="IPR036397">
    <property type="entry name" value="RNaseH_sf"/>
</dbReference>
<evidence type="ECO:0000313" key="5">
    <source>
        <dbReference type="Proteomes" id="UP001602058"/>
    </source>
</evidence>
<dbReference type="InterPro" id="IPR002514">
    <property type="entry name" value="Transposase_8"/>
</dbReference>
<dbReference type="RefSeq" id="WP_351084808.1">
    <property type="nucleotide sequence ID" value="NZ_JBEOZG010000028.1"/>
</dbReference>
<comment type="function">
    <text evidence="1">Involved in the transposition of the insertion sequence.</text>
</comment>
<dbReference type="NCBIfam" id="NF033516">
    <property type="entry name" value="transpos_IS3"/>
    <property type="match status" value="1"/>
</dbReference>
<dbReference type="InterPro" id="IPR050900">
    <property type="entry name" value="Transposase_IS3/IS150/IS904"/>
</dbReference>
<dbReference type="PANTHER" id="PTHR46889:SF4">
    <property type="entry name" value="TRANSPOSASE INSO FOR INSERTION SEQUENCE ELEMENT IS911B-RELATED"/>
    <property type="match status" value="1"/>
</dbReference>
<evidence type="ECO:0000256" key="2">
    <source>
        <dbReference type="SAM" id="Coils"/>
    </source>
</evidence>
<feature type="coiled-coil region" evidence="2">
    <location>
        <begin position="59"/>
        <end position="86"/>
    </location>
</feature>
<dbReference type="PROSITE" id="PS50994">
    <property type="entry name" value="INTEGRASE"/>
    <property type="match status" value="1"/>
</dbReference>
<dbReference type="PANTHER" id="PTHR46889">
    <property type="entry name" value="TRANSPOSASE INSF FOR INSERTION SEQUENCE IS3B-RELATED"/>
    <property type="match status" value="1"/>
</dbReference>
<keyword evidence="5" id="KW-1185">Reference proteome</keyword>
<dbReference type="Pfam" id="PF01527">
    <property type="entry name" value="HTH_Tnp_1"/>
    <property type="match status" value="1"/>
</dbReference>
<dbReference type="InterPro" id="IPR048020">
    <property type="entry name" value="Transpos_IS3"/>
</dbReference>
<keyword evidence="2" id="KW-0175">Coiled coil</keyword>
<protein>
    <submittedName>
        <fullName evidence="4">IS3 family transposase</fullName>
    </submittedName>
</protein>
<dbReference type="InterPro" id="IPR036388">
    <property type="entry name" value="WH-like_DNA-bd_sf"/>
</dbReference>
<reference evidence="4 5" key="1">
    <citation type="submission" date="2024-10" db="EMBL/GenBank/DDBJ databases">
        <title>The Natural Products Discovery Center: Release of the First 8490 Sequenced Strains for Exploring Actinobacteria Biosynthetic Diversity.</title>
        <authorList>
            <person name="Kalkreuter E."/>
            <person name="Kautsar S.A."/>
            <person name="Yang D."/>
            <person name="Bader C.D."/>
            <person name="Teijaro C.N."/>
            <person name="Fluegel L."/>
            <person name="Davis C.M."/>
            <person name="Simpson J.R."/>
            <person name="Lauterbach L."/>
            <person name="Steele A.D."/>
            <person name="Gui C."/>
            <person name="Meng S."/>
            <person name="Li G."/>
            <person name="Viehrig K."/>
            <person name="Ye F."/>
            <person name="Su P."/>
            <person name="Kiefer A.F."/>
            <person name="Nichols A."/>
            <person name="Cepeda A.J."/>
            <person name="Yan W."/>
            <person name="Fan B."/>
            <person name="Jiang Y."/>
            <person name="Adhikari A."/>
            <person name="Zheng C.-J."/>
            <person name="Schuster L."/>
            <person name="Cowan T.M."/>
            <person name="Smanski M.J."/>
            <person name="Chevrette M.G."/>
            <person name="De Carvalho L.P.S."/>
            <person name="Shen B."/>
        </authorList>
    </citation>
    <scope>NUCLEOTIDE SEQUENCE [LARGE SCALE GENOMIC DNA]</scope>
    <source>
        <strain evidence="4 5">NPDC001390</strain>
    </source>
</reference>
<dbReference type="Proteomes" id="UP001602058">
    <property type="component" value="Unassembled WGS sequence"/>
</dbReference>
<dbReference type="Pfam" id="PF13276">
    <property type="entry name" value="HTH_21"/>
    <property type="match status" value="1"/>
</dbReference>
<proteinExistence type="predicted"/>
<organism evidence="4 5">
    <name type="scientific">Streptomyces bluensis</name>
    <dbReference type="NCBI Taxonomy" id="33897"/>
    <lineage>
        <taxon>Bacteria</taxon>
        <taxon>Bacillati</taxon>
        <taxon>Actinomycetota</taxon>
        <taxon>Actinomycetes</taxon>
        <taxon>Kitasatosporales</taxon>
        <taxon>Streptomycetaceae</taxon>
        <taxon>Streptomyces</taxon>
    </lineage>
</organism>
<gene>
    <name evidence="4" type="ORF">ACFY1D_34975</name>
</gene>
<comment type="caution">
    <text evidence="4">The sequence shown here is derived from an EMBL/GenBank/DDBJ whole genome shotgun (WGS) entry which is preliminary data.</text>
</comment>
<dbReference type="EMBL" id="JBIAWJ010000027">
    <property type="protein sequence ID" value="MFF4526597.1"/>
    <property type="molecule type" value="Genomic_DNA"/>
</dbReference>
<dbReference type="SUPFAM" id="SSF53098">
    <property type="entry name" value="Ribonuclease H-like"/>
    <property type="match status" value="1"/>
</dbReference>
<evidence type="ECO:0000256" key="1">
    <source>
        <dbReference type="ARBA" id="ARBA00002286"/>
    </source>
</evidence>
<dbReference type="Gene3D" id="1.10.10.10">
    <property type="entry name" value="Winged helix-like DNA-binding domain superfamily/Winged helix DNA-binding domain"/>
    <property type="match status" value="1"/>
</dbReference>
<dbReference type="InterPro" id="IPR025948">
    <property type="entry name" value="HTH-like_dom"/>
</dbReference>
<dbReference type="Gene3D" id="3.30.420.10">
    <property type="entry name" value="Ribonuclease H-like superfamily/Ribonuclease H"/>
    <property type="match status" value="1"/>
</dbReference>